<dbReference type="InterPro" id="IPR018303">
    <property type="entry name" value="ATPase_P-typ_P_site"/>
</dbReference>
<evidence type="ECO:0000256" key="8">
    <source>
        <dbReference type="ARBA" id="ARBA00022741"/>
    </source>
</evidence>
<dbReference type="InterPro" id="IPR023214">
    <property type="entry name" value="HAD_sf"/>
</dbReference>
<dbReference type="GO" id="GO:0043682">
    <property type="term" value="F:P-type divalent copper transporter activity"/>
    <property type="evidence" value="ECO:0007669"/>
    <property type="project" value="TreeGrafter"/>
</dbReference>
<evidence type="ECO:0000313" key="17">
    <source>
        <dbReference type="Proteomes" id="UP000617145"/>
    </source>
</evidence>
<dbReference type="SFLD" id="SFLDF00027">
    <property type="entry name" value="p-type_atpase"/>
    <property type="match status" value="1"/>
</dbReference>
<dbReference type="Proteomes" id="UP000617145">
    <property type="component" value="Unassembled WGS sequence"/>
</dbReference>
<comment type="subcellular location">
    <subcellularLocation>
        <location evidence="1">Cell membrane</location>
        <topology evidence="1">Multi-pass membrane protein</topology>
    </subcellularLocation>
</comment>
<dbReference type="GO" id="GO:0005507">
    <property type="term" value="F:copper ion binding"/>
    <property type="evidence" value="ECO:0007669"/>
    <property type="project" value="TreeGrafter"/>
</dbReference>
<sequence>MASDAIRFEVTGLNCGGCAGRAQKALAAVPGVSDASVNLANRMATVTGDTGSSTLRDALAKAGYPARESRVTLGIEGMSCASCVARVEKALNAVPGVLAAHVNLATETADVTVLAGSSDPAELARVVTEAGYTARPAGDDSAEVAARKDAEGRALKRDLIVAAALTLPVFLVEMGGHLIPGLHMRLMESIGQTTLWAFEFLLITTVLAVPGRRFYRVGVPLLFKGAPDMNTLVALGTAAAWGYSTVALLLPGVLPEAARAVYFEAAGVIVALILLGRFLEARAKGRTGAAIRKLIGLRPDTARVDRGGTVIELPTAEVQPGDVVHVRPGERIAVDGEVLTGDSRIDESMISGEPVPVRKGPGDMVTGGTVNGGSAISFRATAVGSDTMLARIVAMVEQAQGARLPIQALADRVVTWFVPAVMGVAALTFLAWLALGPSPALTHALVAAVSVLIIACPCAMGLATPTSIMVGTGRAAELGVLFRKGDALQRLEATGIVAFDKTGTLTEGRPSLVRIVTAEGVDEAALLTRVASAEQGSEHPIARALEQAAEGPLVQPASVEAIAGHGLAAEVDGRRLLIGAARLMTREAIDIAPLAAAHDEVAKAGQTPVLVAEDGRIVAVFGIADAVKPGARAVVAALHEQGLRTALITGDTVATAQAIAAQLGIDHVEAEVLPEGKLDAVKRLRAAHGPVAFVGDGINDAPALAEAEVGIAIGTGTDIAIESADVVLRSGDPRGVVEALHLSRAVLRNIRQNLGWAFGYNVALIPVAAGALYPATGMLLSPMLAAGAMALSSVFVLSNALRLRRLAPALAQPESAAPATKESLA</sequence>
<dbReference type="Gene3D" id="2.70.150.10">
    <property type="entry name" value="Calcium-transporting ATPase, cytoplasmic transduction domain A"/>
    <property type="match status" value="1"/>
</dbReference>
<dbReference type="NCBIfam" id="TIGR01494">
    <property type="entry name" value="ATPase_P-type"/>
    <property type="match status" value="1"/>
</dbReference>
<evidence type="ECO:0000256" key="4">
    <source>
        <dbReference type="ARBA" id="ARBA00022448"/>
    </source>
</evidence>
<dbReference type="Gene3D" id="3.40.1110.10">
    <property type="entry name" value="Calcium-transporting ATPase, cytoplasmic domain N"/>
    <property type="match status" value="1"/>
</dbReference>
<dbReference type="InterPro" id="IPR006121">
    <property type="entry name" value="HMA_dom"/>
</dbReference>
<feature type="transmembrane region" description="Helical" evidence="14">
    <location>
        <begin position="441"/>
        <end position="464"/>
    </location>
</feature>
<dbReference type="InterPro" id="IPR044492">
    <property type="entry name" value="P_typ_ATPase_HD_dom"/>
</dbReference>
<dbReference type="PRINTS" id="PR00119">
    <property type="entry name" value="CATATPASE"/>
</dbReference>
<dbReference type="SFLD" id="SFLDG00002">
    <property type="entry name" value="C1.7:_P-type_atpase_like"/>
    <property type="match status" value="1"/>
</dbReference>
<dbReference type="Pfam" id="PF00403">
    <property type="entry name" value="HMA"/>
    <property type="match status" value="2"/>
</dbReference>
<dbReference type="InterPro" id="IPR008250">
    <property type="entry name" value="ATPase_P-typ_transduc_dom_A_sf"/>
</dbReference>
<protein>
    <recommendedName>
        <fullName evidence="3">P-type Cu(+) transporter</fullName>
        <ecNumber evidence="3">7.2.2.8</ecNumber>
    </recommendedName>
</protein>
<keyword evidence="12" id="KW-0406">Ion transport</keyword>
<feature type="domain" description="HMA" evidence="15">
    <location>
        <begin position="4"/>
        <end position="67"/>
    </location>
</feature>
<feature type="transmembrane region" description="Helical" evidence="14">
    <location>
        <begin position="159"/>
        <end position="182"/>
    </location>
</feature>
<dbReference type="GO" id="GO:0016887">
    <property type="term" value="F:ATP hydrolysis activity"/>
    <property type="evidence" value="ECO:0007669"/>
    <property type="project" value="InterPro"/>
</dbReference>
<dbReference type="GO" id="GO:0140581">
    <property type="term" value="F:P-type monovalent copper transporter activity"/>
    <property type="evidence" value="ECO:0007669"/>
    <property type="project" value="UniProtKB-EC"/>
</dbReference>
<evidence type="ECO:0000256" key="12">
    <source>
        <dbReference type="ARBA" id="ARBA00023065"/>
    </source>
</evidence>
<keyword evidence="17" id="KW-1185">Reference proteome</keyword>
<dbReference type="NCBIfam" id="TIGR01525">
    <property type="entry name" value="ATPase-IB_hvy"/>
    <property type="match status" value="1"/>
</dbReference>
<feature type="transmembrane region" description="Helical" evidence="14">
    <location>
        <begin position="413"/>
        <end position="435"/>
    </location>
</feature>
<feature type="transmembrane region" description="Helical" evidence="14">
    <location>
        <begin position="194"/>
        <end position="211"/>
    </location>
</feature>
<reference evidence="16" key="1">
    <citation type="journal article" date="2014" name="Int. J. Syst. Evol. Microbiol.">
        <title>Complete genome sequence of Corynebacterium casei LMG S-19264T (=DSM 44701T), isolated from a smear-ripened cheese.</title>
        <authorList>
            <consortium name="US DOE Joint Genome Institute (JGI-PGF)"/>
            <person name="Walter F."/>
            <person name="Albersmeier A."/>
            <person name="Kalinowski J."/>
            <person name="Ruckert C."/>
        </authorList>
    </citation>
    <scope>NUCLEOTIDE SEQUENCE</scope>
    <source>
        <strain evidence="16">CGMCC 1.15762</strain>
    </source>
</reference>
<feature type="transmembrane region" description="Helical" evidence="14">
    <location>
        <begin position="779"/>
        <end position="797"/>
    </location>
</feature>
<evidence type="ECO:0000256" key="9">
    <source>
        <dbReference type="ARBA" id="ARBA00022840"/>
    </source>
</evidence>
<dbReference type="PROSITE" id="PS01047">
    <property type="entry name" value="HMA_1"/>
    <property type="match status" value="1"/>
</dbReference>
<keyword evidence="5 14" id="KW-1003">Cell membrane</keyword>
<keyword evidence="9 14" id="KW-0067">ATP-binding</keyword>
<comment type="caution">
    <text evidence="16">The sequence shown here is derived from an EMBL/GenBank/DDBJ whole genome shotgun (WGS) entry which is preliminary data.</text>
</comment>
<dbReference type="InterPro" id="IPR023299">
    <property type="entry name" value="ATPase_P-typ_cyto_dom_N"/>
</dbReference>
<evidence type="ECO:0000256" key="1">
    <source>
        <dbReference type="ARBA" id="ARBA00004651"/>
    </source>
</evidence>
<dbReference type="InterPro" id="IPR017969">
    <property type="entry name" value="Heavy-metal-associated_CS"/>
</dbReference>
<proteinExistence type="inferred from homology"/>
<dbReference type="FunFam" id="2.70.150.10:FF:000020">
    <property type="entry name" value="Copper-exporting P-type ATPase A"/>
    <property type="match status" value="1"/>
</dbReference>
<dbReference type="InterPro" id="IPR036163">
    <property type="entry name" value="HMA_dom_sf"/>
</dbReference>
<evidence type="ECO:0000256" key="13">
    <source>
        <dbReference type="ARBA" id="ARBA00023136"/>
    </source>
</evidence>
<keyword evidence="8 14" id="KW-0547">Nucleotide-binding</keyword>
<feature type="transmembrane region" description="Helical" evidence="14">
    <location>
        <begin position="232"/>
        <end position="254"/>
    </location>
</feature>
<evidence type="ECO:0000256" key="7">
    <source>
        <dbReference type="ARBA" id="ARBA00022723"/>
    </source>
</evidence>
<dbReference type="GO" id="GO:0055070">
    <property type="term" value="P:copper ion homeostasis"/>
    <property type="evidence" value="ECO:0007669"/>
    <property type="project" value="TreeGrafter"/>
</dbReference>
<dbReference type="InterPro" id="IPR023298">
    <property type="entry name" value="ATPase_P-typ_TM_dom_sf"/>
</dbReference>
<dbReference type="NCBIfam" id="TIGR01511">
    <property type="entry name" value="ATPase-IB1_Cu"/>
    <property type="match status" value="1"/>
</dbReference>
<dbReference type="EC" id="7.2.2.8" evidence="3"/>
<name>A0A8J2ZMB5_9RHOB</name>
<dbReference type="FunFam" id="3.30.70.100:FF:000005">
    <property type="entry name" value="Copper-exporting P-type ATPase A"/>
    <property type="match status" value="1"/>
</dbReference>
<dbReference type="InterPro" id="IPR059000">
    <property type="entry name" value="ATPase_P-type_domA"/>
</dbReference>
<dbReference type="PANTHER" id="PTHR43520:SF8">
    <property type="entry name" value="P-TYPE CU(+) TRANSPORTER"/>
    <property type="match status" value="1"/>
</dbReference>
<evidence type="ECO:0000256" key="2">
    <source>
        <dbReference type="ARBA" id="ARBA00006024"/>
    </source>
</evidence>
<dbReference type="EMBL" id="BMJV01000006">
    <property type="protein sequence ID" value="GGG80210.1"/>
    <property type="molecule type" value="Genomic_DNA"/>
</dbReference>
<dbReference type="Pfam" id="PF00702">
    <property type="entry name" value="Hydrolase"/>
    <property type="match status" value="1"/>
</dbReference>
<keyword evidence="4" id="KW-0813">Transport</keyword>
<dbReference type="InterPro" id="IPR036412">
    <property type="entry name" value="HAD-like_sf"/>
</dbReference>
<dbReference type="SUPFAM" id="SSF55008">
    <property type="entry name" value="HMA, heavy metal-associated domain"/>
    <property type="match status" value="2"/>
</dbReference>
<dbReference type="SUPFAM" id="SSF81653">
    <property type="entry name" value="Calcium ATPase, transduction domain A"/>
    <property type="match status" value="1"/>
</dbReference>
<dbReference type="Gene3D" id="3.40.50.1000">
    <property type="entry name" value="HAD superfamily/HAD-like"/>
    <property type="match status" value="1"/>
</dbReference>
<evidence type="ECO:0000256" key="11">
    <source>
        <dbReference type="ARBA" id="ARBA00022989"/>
    </source>
</evidence>
<keyword evidence="7 14" id="KW-0479">Metal-binding</keyword>
<keyword evidence="10" id="KW-1278">Translocase</keyword>
<keyword evidence="11 14" id="KW-1133">Transmembrane helix</keyword>
<dbReference type="CDD" id="cd00371">
    <property type="entry name" value="HMA"/>
    <property type="match status" value="2"/>
</dbReference>
<dbReference type="AlphaFoldDB" id="A0A8J2ZMB5"/>
<dbReference type="PANTHER" id="PTHR43520">
    <property type="entry name" value="ATP7, ISOFORM B"/>
    <property type="match status" value="1"/>
</dbReference>
<dbReference type="CDD" id="cd02094">
    <property type="entry name" value="P-type_ATPase_Cu-like"/>
    <property type="match status" value="1"/>
</dbReference>
<gene>
    <name evidence="16" type="ORF">GCM10011415_31950</name>
</gene>
<accession>A0A8J2ZMB5</accession>
<dbReference type="SUPFAM" id="SSF81665">
    <property type="entry name" value="Calcium ATPase, transmembrane domain M"/>
    <property type="match status" value="1"/>
</dbReference>
<keyword evidence="6 14" id="KW-0812">Transmembrane</keyword>
<dbReference type="InterPro" id="IPR027256">
    <property type="entry name" value="P-typ_ATPase_IB"/>
</dbReference>
<dbReference type="RefSeq" id="WP_188791222.1">
    <property type="nucleotide sequence ID" value="NZ_BMJV01000006.1"/>
</dbReference>
<dbReference type="PRINTS" id="PR00943">
    <property type="entry name" value="CUATPASE"/>
</dbReference>
<feature type="transmembrane region" description="Helical" evidence="14">
    <location>
        <begin position="754"/>
        <end position="773"/>
    </location>
</feature>
<dbReference type="PROSITE" id="PS50846">
    <property type="entry name" value="HMA_2"/>
    <property type="match status" value="2"/>
</dbReference>
<evidence type="ECO:0000256" key="10">
    <source>
        <dbReference type="ARBA" id="ARBA00022967"/>
    </source>
</evidence>
<dbReference type="GO" id="GO:0005524">
    <property type="term" value="F:ATP binding"/>
    <property type="evidence" value="ECO:0007669"/>
    <property type="project" value="UniProtKB-UniRule"/>
</dbReference>
<evidence type="ECO:0000313" key="16">
    <source>
        <dbReference type="EMBL" id="GGG80210.1"/>
    </source>
</evidence>
<dbReference type="Pfam" id="PF00122">
    <property type="entry name" value="E1-E2_ATPase"/>
    <property type="match status" value="1"/>
</dbReference>
<dbReference type="PROSITE" id="PS00154">
    <property type="entry name" value="ATPASE_E1_E2"/>
    <property type="match status" value="1"/>
</dbReference>
<evidence type="ECO:0000259" key="15">
    <source>
        <dbReference type="PROSITE" id="PS50846"/>
    </source>
</evidence>
<organism evidence="16 17">
    <name type="scientific">Salipiger pallidus</name>
    <dbReference type="NCBI Taxonomy" id="1775170"/>
    <lineage>
        <taxon>Bacteria</taxon>
        <taxon>Pseudomonadati</taxon>
        <taxon>Pseudomonadota</taxon>
        <taxon>Alphaproteobacteria</taxon>
        <taxon>Rhodobacterales</taxon>
        <taxon>Roseobacteraceae</taxon>
        <taxon>Salipiger</taxon>
    </lineage>
</organism>
<comment type="similarity">
    <text evidence="2 14">Belongs to the cation transport ATPase (P-type) (TC 3.A.3) family. Type IB subfamily.</text>
</comment>
<evidence type="ECO:0000256" key="14">
    <source>
        <dbReference type="RuleBase" id="RU362081"/>
    </source>
</evidence>
<dbReference type="InterPro" id="IPR001757">
    <property type="entry name" value="P_typ_ATPase"/>
</dbReference>
<evidence type="ECO:0000256" key="6">
    <source>
        <dbReference type="ARBA" id="ARBA00022692"/>
    </source>
</evidence>
<evidence type="ECO:0000256" key="3">
    <source>
        <dbReference type="ARBA" id="ARBA00012517"/>
    </source>
</evidence>
<feature type="domain" description="HMA" evidence="15">
    <location>
        <begin position="69"/>
        <end position="135"/>
    </location>
</feature>
<dbReference type="GO" id="GO:0060003">
    <property type="term" value="P:copper ion export"/>
    <property type="evidence" value="ECO:0007669"/>
    <property type="project" value="UniProtKB-ARBA"/>
</dbReference>
<dbReference type="GO" id="GO:0005886">
    <property type="term" value="C:plasma membrane"/>
    <property type="evidence" value="ECO:0007669"/>
    <property type="project" value="UniProtKB-SubCell"/>
</dbReference>
<dbReference type="SUPFAM" id="SSF56784">
    <property type="entry name" value="HAD-like"/>
    <property type="match status" value="1"/>
</dbReference>
<reference evidence="16" key="2">
    <citation type="submission" date="2020-09" db="EMBL/GenBank/DDBJ databases">
        <authorList>
            <person name="Sun Q."/>
            <person name="Zhou Y."/>
        </authorList>
    </citation>
    <scope>NUCLEOTIDE SEQUENCE</scope>
    <source>
        <strain evidence="16">CGMCC 1.15762</strain>
    </source>
</reference>
<dbReference type="SFLD" id="SFLDS00003">
    <property type="entry name" value="Haloacid_Dehalogenase"/>
    <property type="match status" value="1"/>
</dbReference>
<keyword evidence="13 14" id="KW-0472">Membrane</keyword>
<feature type="transmembrane region" description="Helical" evidence="14">
    <location>
        <begin position="260"/>
        <end position="279"/>
    </location>
</feature>
<evidence type="ECO:0000256" key="5">
    <source>
        <dbReference type="ARBA" id="ARBA00022475"/>
    </source>
</evidence>
<dbReference type="Gene3D" id="3.30.70.100">
    <property type="match status" value="2"/>
</dbReference>